<feature type="active site" evidence="7">
    <location>
        <position position="239"/>
    </location>
</feature>
<dbReference type="SUPFAM" id="SSF52317">
    <property type="entry name" value="Class I glutamine amidotransferase-like"/>
    <property type="match status" value="2"/>
</dbReference>
<name>A0A9Q0MEY6_BLOTA</name>
<comment type="catalytic activity">
    <reaction evidence="7">
        <text>(6S)-5,6,7,8-tetrahydrofolyl-(gamma-L-Glu)(n) + (n-1) H2O = (6S)-5,6,7,8-tetrahydrofolate + (n-1) L-glutamate</text>
        <dbReference type="Rhea" id="RHEA:56784"/>
        <dbReference type="Rhea" id="RHEA-COMP:14738"/>
        <dbReference type="ChEBI" id="CHEBI:15377"/>
        <dbReference type="ChEBI" id="CHEBI:29985"/>
        <dbReference type="ChEBI" id="CHEBI:57453"/>
        <dbReference type="ChEBI" id="CHEBI:141005"/>
        <dbReference type="EC" id="3.4.19.9"/>
    </reaction>
</comment>
<accession>A0A9Q0MEY6</accession>
<keyword evidence="4" id="KW-0732">Signal</keyword>
<comment type="subcellular location">
    <subcellularLocation>
        <location evidence="1">Secreted</location>
        <location evidence="1">Extracellular space</location>
    </subcellularLocation>
</comment>
<dbReference type="InterPro" id="IPR029062">
    <property type="entry name" value="Class_I_gatase-like"/>
</dbReference>
<gene>
    <name evidence="8" type="ORF">RDWZM_002343</name>
</gene>
<dbReference type="AlphaFoldDB" id="A0A9Q0MEY6"/>
<sequence>MPQVQDKLSDNFVYQGEQGKDGTEVEASPEEGVLLQEQYGNTHQYVAASYVKFLEMAGARVVPIFVNKDKAYFEHLMDQINGVLMPGGGTPLIESKYAKAASLILDIAIQKNKNGIYFPVWGTCLSFEKLITYFNGDKSLDWESHCDVDDVSLPLNFTIHSISKESRMFRDVEDDMIEILSKENVTANYHRVCLTVDTFEKTKNLTDHLKMISSNTYGGIRFVSTIEHRKYPIYGTQWHPEKNQFEWVIKEDLGHINHNQSAILVGQYFGNFLVSESRKNEQTFKNKTEEINSLIYNFSENLVYSSKGGKSSFNEIYQMNFNLILLIFGFFISVSYQLNDRPILGVLLQETETQTDQYVATSYVKFVEMAGARAVPIFVNREQKYYEKILNKINGILIPGGATPLLGSKYYAAAEKVLDIAVRMNQNGNYFPIWGTCLGFEIIIAYFDGTHQLDWVTKCHIMDYSLPINLTTKNILDKSRLFRNAKPNIIEILSKQNVTPNYHDRCITIETFEKNKNLTDNLKLLSTNDFDGIRFVSTVEHQRYPFYGTQWHPEKNQFEWGTDFEEGHLNHNHSAILIGQYIGNFLVNESRKNRQSFNNLTEEVNSLFSNYNHYRLYTEKLGNSPYNEVYQFPISFRPSSTLKNNYNE</sequence>
<comment type="similarity">
    <text evidence="2">Belongs to the peptidase C26 family.</text>
</comment>
<dbReference type="OMA" id="PLTHNNH"/>
<dbReference type="PANTHER" id="PTHR11315">
    <property type="entry name" value="PROTEASE FAMILY C26 GAMMA-GLUTAMYL HYDROLASE"/>
    <property type="match status" value="1"/>
</dbReference>
<keyword evidence="5 7" id="KW-0378">Hydrolase</keyword>
<evidence type="ECO:0000256" key="3">
    <source>
        <dbReference type="ARBA" id="ARBA00022525"/>
    </source>
</evidence>
<dbReference type="GO" id="GO:0005576">
    <property type="term" value="C:extracellular region"/>
    <property type="evidence" value="ECO:0007669"/>
    <property type="project" value="UniProtKB-SubCell"/>
</dbReference>
<dbReference type="GO" id="GO:0005773">
    <property type="term" value="C:vacuole"/>
    <property type="evidence" value="ECO:0007669"/>
    <property type="project" value="TreeGrafter"/>
</dbReference>
<reference evidence="8" key="1">
    <citation type="submission" date="2022-12" db="EMBL/GenBank/DDBJ databases">
        <title>Genome assemblies of Blomia tropicalis.</title>
        <authorList>
            <person name="Cui Y."/>
        </authorList>
    </citation>
    <scope>NUCLEOTIDE SEQUENCE</scope>
    <source>
        <tissue evidence="8">Adult mites</tissue>
    </source>
</reference>
<proteinExistence type="inferred from homology"/>
<evidence type="ECO:0000313" key="9">
    <source>
        <dbReference type="Proteomes" id="UP001142055"/>
    </source>
</evidence>
<dbReference type="InterPro" id="IPR011697">
    <property type="entry name" value="Peptidase_C26"/>
</dbReference>
<evidence type="ECO:0000256" key="4">
    <source>
        <dbReference type="ARBA" id="ARBA00022729"/>
    </source>
</evidence>
<dbReference type="EMBL" id="JAPWDV010000001">
    <property type="protein sequence ID" value="KAJ6223798.1"/>
    <property type="molecule type" value="Genomic_DNA"/>
</dbReference>
<evidence type="ECO:0000313" key="8">
    <source>
        <dbReference type="EMBL" id="KAJ6223798.1"/>
    </source>
</evidence>
<feature type="active site" evidence="7">
    <location>
        <position position="552"/>
    </location>
</feature>
<dbReference type="Proteomes" id="UP001142055">
    <property type="component" value="Chromosome 1"/>
</dbReference>
<keyword evidence="3" id="KW-0964">Secreted</keyword>
<dbReference type="GO" id="GO:0046900">
    <property type="term" value="P:tetrahydrofolylpolyglutamate metabolic process"/>
    <property type="evidence" value="ECO:0007669"/>
    <property type="project" value="TreeGrafter"/>
</dbReference>
<dbReference type="Gene3D" id="3.40.50.880">
    <property type="match status" value="2"/>
</dbReference>
<dbReference type="PROSITE" id="PS51275">
    <property type="entry name" value="PEPTIDASE_C26_GGH"/>
    <property type="match status" value="2"/>
</dbReference>
<dbReference type="EC" id="3.4.19.9" evidence="7"/>
<comment type="caution">
    <text evidence="8">The sequence shown here is derived from an EMBL/GenBank/DDBJ whole genome shotgun (WGS) entry which is preliminary data.</text>
</comment>
<dbReference type="FunFam" id="3.40.50.880:FF:000024">
    <property type="entry name" value="Folate gamma-glutamyl hydrolase"/>
    <property type="match status" value="2"/>
</dbReference>
<dbReference type="PANTHER" id="PTHR11315:SF0">
    <property type="entry name" value="FOLATE GAMMA-GLUTAMYL HYDROLASE"/>
    <property type="match status" value="1"/>
</dbReference>
<dbReference type="GO" id="GO:0034722">
    <property type="term" value="F:gamma-glutamyl-peptidase activity"/>
    <property type="evidence" value="ECO:0007669"/>
    <property type="project" value="UniProtKB-UniRule"/>
</dbReference>
<feature type="active site" description="Nucleophile" evidence="6 7">
    <location>
        <position position="124"/>
    </location>
</feature>
<keyword evidence="9" id="KW-1185">Reference proteome</keyword>
<evidence type="ECO:0000256" key="2">
    <source>
        <dbReference type="ARBA" id="ARBA00011083"/>
    </source>
</evidence>
<evidence type="ECO:0000256" key="7">
    <source>
        <dbReference type="PROSITE-ProRule" id="PRU00607"/>
    </source>
</evidence>
<feature type="active site" description="Nucleophile" evidence="7">
    <location>
        <position position="437"/>
    </location>
</feature>
<dbReference type="PROSITE" id="PS51273">
    <property type="entry name" value="GATASE_TYPE_1"/>
    <property type="match status" value="2"/>
</dbReference>
<dbReference type="Pfam" id="PF07722">
    <property type="entry name" value="Peptidase_C26"/>
    <property type="match status" value="2"/>
</dbReference>
<evidence type="ECO:0000256" key="6">
    <source>
        <dbReference type="PIRSR" id="PIRSR615527-1"/>
    </source>
</evidence>
<feature type="active site" description="Proton donor" evidence="6">
    <location>
        <position position="239"/>
    </location>
</feature>
<protein>
    <recommendedName>
        <fullName evidence="7">folate gamma-glutamyl hydrolase</fullName>
        <ecNumber evidence="7">3.4.19.9</ecNumber>
    </recommendedName>
</protein>
<organism evidence="8 9">
    <name type="scientific">Blomia tropicalis</name>
    <name type="common">Mite</name>
    <dbReference type="NCBI Taxonomy" id="40697"/>
    <lineage>
        <taxon>Eukaryota</taxon>
        <taxon>Metazoa</taxon>
        <taxon>Ecdysozoa</taxon>
        <taxon>Arthropoda</taxon>
        <taxon>Chelicerata</taxon>
        <taxon>Arachnida</taxon>
        <taxon>Acari</taxon>
        <taxon>Acariformes</taxon>
        <taxon>Sarcoptiformes</taxon>
        <taxon>Astigmata</taxon>
        <taxon>Glycyphagoidea</taxon>
        <taxon>Echimyopodidae</taxon>
        <taxon>Blomia</taxon>
    </lineage>
</organism>
<evidence type="ECO:0000256" key="5">
    <source>
        <dbReference type="ARBA" id="ARBA00022801"/>
    </source>
</evidence>
<evidence type="ECO:0000256" key="1">
    <source>
        <dbReference type="ARBA" id="ARBA00004239"/>
    </source>
</evidence>
<dbReference type="InterPro" id="IPR015527">
    <property type="entry name" value="Pept_C26_g-glut_hydrolase"/>
</dbReference>